<accession>A0A9Q0MNU6</accession>
<proteinExistence type="predicted"/>
<dbReference type="AlphaFoldDB" id="A0A9Q0MNU6"/>
<dbReference type="EMBL" id="WJQU01001781">
    <property type="protein sequence ID" value="KAJ6633721.1"/>
    <property type="molecule type" value="Genomic_DNA"/>
</dbReference>
<dbReference type="Proteomes" id="UP001151699">
    <property type="component" value="Unassembled WGS sequence"/>
</dbReference>
<comment type="caution">
    <text evidence="1">The sequence shown here is derived from an EMBL/GenBank/DDBJ whole genome shotgun (WGS) entry which is preliminary data.</text>
</comment>
<sequence length="39" mass="4737">MEVFPPINRVKTLAYKYRILYAKEHHAFTPYRLERVAVD</sequence>
<evidence type="ECO:0000313" key="2">
    <source>
        <dbReference type="Proteomes" id="UP001151699"/>
    </source>
</evidence>
<organism evidence="1 2">
    <name type="scientific">Pseudolycoriella hygida</name>
    <dbReference type="NCBI Taxonomy" id="35572"/>
    <lineage>
        <taxon>Eukaryota</taxon>
        <taxon>Metazoa</taxon>
        <taxon>Ecdysozoa</taxon>
        <taxon>Arthropoda</taxon>
        <taxon>Hexapoda</taxon>
        <taxon>Insecta</taxon>
        <taxon>Pterygota</taxon>
        <taxon>Neoptera</taxon>
        <taxon>Endopterygota</taxon>
        <taxon>Diptera</taxon>
        <taxon>Nematocera</taxon>
        <taxon>Sciaroidea</taxon>
        <taxon>Sciaridae</taxon>
        <taxon>Pseudolycoriella</taxon>
    </lineage>
</organism>
<name>A0A9Q0MNU6_9DIPT</name>
<keyword evidence="2" id="KW-1185">Reference proteome</keyword>
<evidence type="ECO:0000313" key="1">
    <source>
        <dbReference type="EMBL" id="KAJ6633721.1"/>
    </source>
</evidence>
<protein>
    <submittedName>
        <fullName evidence="1">Uncharacterized protein</fullName>
    </submittedName>
</protein>
<gene>
    <name evidence="1" type="ORF">Bhyg_16026</name>
</gene>
<reference evidence="1" key="1">
    <citation type="submission" date="2022-07" db="EMBL/GenBank/DDBJ databases">
        <authorList>
            <person name="Trinca V."/>
            <person name="Uliana J.V.C."/>
            <person name="Torres T.T."/>
            <person name="Ward R.J."/>
            <person name="Monesi N."/>
        </authorList>
    </citation>
    <scope>NUCLEOTIDE SEQUENCE</scope>
    <source>
        <strain evidence="1">HSMRA1968</strain>
        <tissue evidence="1">Whole embryos</tissue>
    </source>
</reference>